<dbReference type="Proteomes" id="UP001054857">
    <property type="component" value="Unassembled WGS sequence"/>
</dbReference>
<feature type="compositionally biased region" description="Basic and acidic residues" evidence="1">
    <location>
        <begin position="577"/>
        <end position="586"/>
    </location>
</feature>
<evidence type="ECO:0000313" key="3">
    <source>
        <dbReference type="Proteomes" id="UP001054857"/>
    </source>
</evidence>
<sequence>MAMESSKGKNRNGANAVKAKTFSITDGREVVAKLRTLQLDGVNQQALATSIALFSKQLNSYENLLGVQASLANGLSNGEALADRRAGSSSVLLPGADPKPAHDVNTLPDVFSVADPALDPEHVRALAWHANCPQEAVRKELRAFQKACSDRLSLAAKRIKLSEQDSPATGAKPMPRVPNGFTPSAIRSASSPASIPSGGNTQRHHNNQQHQYKKQQDLPPAGCTVSLDAVHGATDDYAARTAQLAKLETLLSPETGGIRGTPFSTVGMFQQLLLGCCGDWSVRQALLRALCRTAPDVSWRLLQSSRVLEALQGWMQDAVSDRQATMLRLLLHTLGRLPMRRDLLKGSRLEAALEALAGSGGSGGSGSGRGQRTTAGAGAAAGAAATAGGGAAAAGCDGEACAADMRQRFGSAAAAVLEEWRRDPDAAAILRRAGGLAAAAAAETAGAPVRPTTSTTTFSSNGPTSTAPANNTASFPGSRLLLGPRAAAAAAGAMRQEGGSSSGSSSSLARKRLAPSSLLLQRQQQPQQQQDRVGGATGRGVATDGGGSENGSGGVPRPAAVPTAATAAAAVAPVRDMTAKLGDKGGSDGSHAGTQKVGRMGRMQGRK</sequence>
<feature type="compositionally biased region" description="Low complexity" evidence="1">
    <location>
        <begin position="183"/>
        <end position="197"/>
    </location>
</feature>
<feature type="compositionally biased region" description="Low complexity" evidence="1">
    <location>
        <begin position="555"/>
        <end position="575"/>
    </location>
</feature>
<protein>
    <submittedName>
        <fullName evidence="2">Uncharacterized protein</fullName>
    </submittedName>
</protein>
<feature type="region of interest" description="Disordered" evidence="1">
    <location>
        <begin position="442"/>
        <end position="607"/>
    </location>
</feature>
<accession>A0AAD3E5D0</accession>
<gene>
    <name evidence="2" type="ORF">Agub_g15286</name>
</gene>
<evidence type="ECO:0000313" key="2">
    <source>
        <dbReference type="EMBL" id="GFR52734.1"/>
    </source>
</evidence>
<proteinExistence type="predicted"/>
<reference evidence="2 3" key="1">
    <citation type="journal article" date="2021" name="Sci. Rep.">
        <title>Genome sequencing of the multicellular alga Astrephomene provides insights into convergent evolution of germ-soma differentiation.</title>
        <authorList>
            <person name="Yamashita S."/>
            <person name="Yamamoto K."/>
            <person name="Matsuzaki R."/>
            <person name="Suzuki S."/>
            <person name="Yamaguchi H."/>
            <person name="Hirooka S."/>
            <person name="Minakuchi Y."/>
            <person name="Miyagishima S."/>
            <person name="Kawachi M."/>
            <person name="Toyoda A."/>
            <person name="Nozaki H."/>
        </authorList>
    </citation>
    <scope>NUCLEOTIDE SEQUENCE [LARGE SCALE GENOMIC DNA]</scope>
    <source>
        <strain evidence="2 3">NIES-4017</strain>
    </source>
</reference>
<name>A0AAD3E5D0_9CHLO</name>
<feature type="compositionally biased region" description="Gly residues" evidence="1">
    <location>
        <begin position="535"/>
        <end position="554"/>
    </location>
</feature>
<comment type="caution">
    <text evidence="2">The sequence shown here is derived from an EMBL/GenBank/DDBJ whole genome shotgun (WGS) entry which is preliminary data.</text>
</comment>
<evidence type="ECO:0000256" key="1">
    <source>
        <dbReference type="SAM" id="MobiDB-lite"/>
    </source>
</evidence>
<organism evidence="2 3">
    <name type="scientific">Astrephomene gubernaculifera</name>
    <dbReference type="NCBI Taxonomy" id="47775"/>
    <lineage>
        <taxon>Eukaryota</taxon>
        <taxon>Viridiplantae</taxon>
        <taxon>Chlorophyta</taxon>
        <taxon>core chlorophytes</taxon>
        <taxon>Chlorophyceae</taxon>
        <taxon>CS clade</taxon>
        <taxon>Chlamydomonadales</taxon>
        <taxon>Astrephomenaceae</taxon>
        <taxon>Astrephomene</taxon>
    </lineage>
</organism>
<feature type="compositionally biased region" description="Basic residues" evidence="1">
    <location>
        <begin position="202"/>
        <end position="213"/>
    </location>
</feature>
<keyword evidence="3" id="KW-1185">Reference proteome</keyword>
<dbReference type="AlphaFoldDB" id="A0AAD3E5D0"/>
<feature type="compositionally biased region" description="Low complexity" evidence="1">
    <location>
        <begin position="502"/>
        <end position="530"/>
    </location>
</feature>
<feature type="compositionally biased region" description="Polar residues" evidence="1">
    <location>
        <begin position="451"/>
        <end position="475"/>
    </location>
</feature>
<dbReference type="EMBL" id="BMAR01000070">
    <property type="protein sequence ID" value="GFR52734.1"/>
    <property type="molecule type" value="Genomic_DNA"/>
</dbReference>
<feature type="non-terminal residue" evidence="2">
    <location>
        <position position="1"/>
    </location>
</feature>
<feature type="region of interest" description="Disordered" evidence="1">
    <location>
        <begin position="163"/>
        <end position="219"/>
    </location>
</feature>